<reference evidence="2 3" key="1">
    <citation type="submission" date="2019-02" db="EMBL/GenBank/DDBJ databases">
        <authorList>
            <person name="Goldberg S.R."/>
            <person name="Haltli B.A."/>
            <person name="Correa H."/>
            <person name="Russell K.G."/>
        </authorList>
    </citation>
    <scope>NUCLEOTIDE SEQUENCE [LARGE SCALE GENOMIC DNA]</scope>
    <source>
        <strain evidence="2 3">JCM 16186</strain>
    </source>
</reference>
<dbReference type="PANTHER" id="PTHR48101">
    <property type="entry name" value="METHYLMALONYL-COA MUTASE, MITOCHONDRIAL-RELATED"/>
    <property type="match status" value="1"/>
</dbReference>
<dbReference type="RefSeq" id="WP_155172487.1">
    <property type="nucleotide sequence ID" value="NZ_BAAAFL010000043.1"/>
</dbReference>
<keyword evidence="3" id="KW-1185">Reference proteome</keyword>
<accession>A0ABW9RP09</accession>
<dbReference type="Gene3D" id="3.20.20.240">
    <property type="entry name" value="Methylmalonyl-CoA mutase"/>
    <property type="match status" value="1"/>
</dbReference>
<name>A0ABW9RP09_9BACT</name>
<protein>
    <recommendedName>
        <fullName evidence="1">Methylmalonyl-CoA mutase alpha/beta chain catalytic domain-containing protein</fullName>
    </recommendedName>
</protein>
<dbReference type="SUPFAM" id="SSF51703">
    <property type="entry name" value="Cobalamin (vitamin B12)-dependent enzymes"/>
    <property type="match status" value="1"/>
</dbReference>
<evidence type="ECO:0000313" key="2">
    <source>
        <dbReference type="EMBL" id="MTI25882.1"/>
    </source>
</evidence>
<proteinExistence type="predicted"/>
<dbReference type="EMBL" id="SMLW01000548">
    <property type="protein sequence ID" value="MTI25882.1"/>
    <property type="molecule type" value="Genomic_DNA"/>
</dbReference>
<evidence type="ECO:0000259" key="1">
    <source>
        <dbReference type="Pfam" id="PF01642"/>
    </source>
</evidence>
<gene>
    <name evidence="2" type="ORF">E1163_13080</name>
</gene>
<dbReference type="InterPro" id="IPR016176">
    <property type="entry name" value="Cbl-dep_enz_cat"/>
</dbReference>
<evidence type="ECO:0000313" key="3">
    <source>
        <dbReference type="Proteomes" id="UP000798808"/>
    </source>
</evidence>
<dbReference type="Proteomes" id="UP000798808">
    <property type="component" value="Unassembled WGS sequence"/>
</dbReference>
<dbReference type="Pfam" id="PF01642">
    <property type="entry name" value="MM_CoA_mutase"/>
    <property type="match status" value="1"/>
</dbReference>
<comment type="caution">
    <text evidence="2">The sequence shown here is derived from an EMBL/GenBank/DDBJ whole genome shotgun (WGS) entry which is preliminary data.</text>
</comment>
<sequence>MSERQKNLFIDFKNSSKEDWVKKATSDLKGEDVFEKYNWNFDDKITLEPYYDNSDLKAIENIEAFQNRLILKENPTGENRYWENLQKIIVTDSKTANKQALEALNNGADGIIFDLTRAQGISLTDLLDDILIDYCSISFVLGADFKEHLAAYTDLIDSKGIDHQSVSGIIFLSEGHQSPDNYLEAFKATINLPGLLSLSIMSTEQTASSAIAHLLHSTVSVINAFEATQLDIHQILSKITFGLQVSTDYFGEIAKARALRNLFFQLSQAYKADGFNPENLHIHAISPAWTEEKYQPHANMLKATTAAMSAILGGCDSLLVEPEDYSNTLMVRIARNVSSILKEESYFNKTNDPAAGSYYLEVLTDKLARTAWQKFQEKVKQEKEEIQ</sequence>
<feature type="domain" description="Methylmalonyl-CoA mutase alpha/beta chain catalytic" evidence="1">
    <location>
        <begin position="206"/>
        <end position="377"/>
    </location>
</feature>
<organism evidence="2 3">
    <name type="scientific">Fulvivirga kasyanovii</name>
    <dbReference type="NCBI Taxonomy" id="396812"/>
    <lineage>
        <taxon>Bacteria</taxon>
        <taxon>Pseudomonadati</taxon>
        <taxon>Bacteroidota</taxon>
        <taxon>Cytophagia</taxon>
        <taxon>Cytophagales</taxon>
        <taxon>Fulvivirgaceae</taxon>
        <taxon>Fulvivirga</taxon>
    </lineage>
</organism>
<dbReference type="InterPro" id="IPR006099">
    <property type="entry name" value="MeMalonylCoA_mutase_a/b_cat"/>
</dbReference>